<dbReference type="SUPFAM" id="SSF54631">
    <property type="entry name" value="CBS-domain pair"/>
    <property type="match status" value="1"/>
</dbReference>
<reference evidence="2" key="1">
    <citation type="submission" date="2020-11" db="EMBL/GenBank/DDBJ databases">
        <authorList>
            <person name="Tran Van P."/>
        </authorList>
    </citation>
    <scope>NUCLEOTIDE SEQUENCE</scope>
</reference>
<organism evidence="2">
    <name type="scientific">Notodromas monacha</name>
    <dbReference type="NCBI Taxonomy" id="399045"/>
    <lineage>
        <taxon>Eukaryota</taxon>
        <taxon>Metazoa</taxon>
        <taxon>Ecdysozoa</taxon>
        <taxon>Arthropoda</taxon>
        <taxon>Crustacea</taxon>
        <taxon>Oligostraca</taxon>
        <taxon>Ostracoda</taxon>
        <taxon>Podocopa</taxon>
        <taxon>Podocopida</taxon>
        <taxon>Cypridocopina</taxon>
        <taxon>Cypridoidea</taxon>
        <taxon>Cyprididae</taxon>
        <taxon>Notodromas</taxon>
    </lineage>
</organism>
<dbReference type="PANTHER" id="PTHR12064">
    <property type="entry name" value="METAL TRANSPORTER CNNM"/>
    <property type="match status" value="1"/>
</dbReference>
<proteinExistence type="predicted"/>
<dbReference type="EMBL" id="CAJPEX010004815">
    <property type="protein sequence ID" value="CAG0923253.1"/>
    <property type="molecule type" value="Genomic_DNA"/>
</dbReference>
<dbReference type="AlphaFoldDB" id="A0A7R9BXN1"/>
<accession>A0A7R9BXN1</accession>
<evidence type="ECO:0000313" key="3">
    <source>
        <dbReference type="Proteomes" id="UP000678499"/>
    </source>
</evidence>
<dbReference type="InterPro" id="IPR046342">
    <property type="entry name" value="CBS_dom_sf"/>
</dbReference>
<evidence type="ECO:0000313" key="2">
    <source>
        <dbReference type="EMBL" id="CAD7283101.1"/>
    </source>
</evidence>
<dbReference type="Proteomes" id="UP000678499">
    <property type="component" value="Unassembled WGS sequence"/>
</dbReference>
<keyword evidence="3" id="KW-1185">Reference proteome</keyword>
<dbReference type="GO" id="GO:0010960">
    <property type="term" value="P:magnesium ion homeostasis"/>
    <property type="evidence" value="ECO:0007669"/>
    <property type="project" value="InterPro"/>
</dbReference>
<dbReference type="InterPro" id="IPR045095">
    <property type="entry name" value="ACDP"/>
</dbReference>
<evidence type="ECO:0000256" key="1">
    <source>
        <dbReference type="SAM" id="MobiDB-lite"/>
    </source>
</evidence>
<dbReference type="Gene3D" id="3.10.580.10">
    <property type="entry name" value="CBS-domain"/>
    <property type="match status" value="1"/>
</dbReference>
<dbReference type="OrthoDB" id="5353557at2759"/>
<sequence>MFFQTLVALHGPQNFRNGKKRDSSSLLGSKEKLVKDTDDQDNDAFCEGECGVDADVPLTRDEVMVIEGLLNLKEKNVGVAMVEFEDAFVLSLDAVLDFKTYDKIVKKGFSRIPVYDGTPQNIVKILLVKTLITVDPQDKISIRNLLRRADFHAVNPAFVQVDRPLSDVLNDFKAARAGHLSIVQKNDGSGEVSDSINSHWERGETGSLMESMEQERGESPLVHPEHPSTKRRFHRQASAGHIPHYAGRLQEFYMTDPESSGSEINPGSLNSVLSKDIPVVSEIHHHQQQQQDSMEAFRQNIAGHFCSDGERISADVIVHSSESGKNGSIGANSQRDQENGSRNGQVDDGERISADVIVHSSESGKNGSIGANSQRDQENGSRNGQVE</sequence>
<protein>
    <submittedName>
        <fullName evidence="2">Uncharacterized protein</fullName>
    </submittedName>
</protein>
<dbReference type="EMBL" id="OA886852">
    <property type="protein sequence ID" value="CAD7283101.1"/>
    <property type="molecule type" value="Genomic_DNA"/>
</dbReference>
<feature type="region of interest" description="Disordered" evidence="1">
    <location>
        <begin position="321"/>
        <end position="387"/>
    </location>
</feature>
<feature type="compositionally biased region" description="Polar residues" evidence="1">
    <location>
        <begin position="360"/>
        <end position="387"/>
    </location>
</feature>
<dbReference type="PANTHER" id="PTHR12064:SF94">
    <property type="entry name" value="UNEXTENDED PROTEIN"/>
    <property type="match status" value="1"/>
</dbReference>
<name>A0A7R9BXN1_9CRUS</name>
<gene>
    <name evidence="2" type="ORF">NMOB1V02_LOCUS10719</name>
</gene>
<feature type="compositionally biased region" description="Polar residues" evidence="1">
    <location>
        <begin position="321"/>
        <end position="344"/>
    </location>
</feature>